<dbReference type="AlphaFoldDB" id="A0A9W8EF31"/>
<organism evidence="2 3">
    <name type="scientific">Dimargaris verticillata</name>
    <dbReference type="NCBI Taxonomy" id="2761393"/>
    <lineage>
        <taxon>Eukaryota</taxon>
        <taxon>Fungi</taxon>
        <taxon>Fungi incertae sedis</taxon>
        <taxon>Zoopagomycota</taxon>
        <taxon>Kickxellomycotina</taxon>
        <taxon>Dimargaritomycetes</taxon>
        <taxon>Dimargaritales</taxon>
        <taxon>Dimargaritaceae</taxon>
        <taxon>Dimargaris</taxon>
    </lineage>
</organism>
<feature type="transmembrane region" description="Helical" evidence="1">
    <location>
        <begin position="172"/>
        <end position="194"/>
    </location>
</feature>
<keyword evidence="1" id="KW-0812">Transmembrane</keyword>
<keyword evidence="1" id="KW-1133">Transmembrane helix</keyword>
<proteinExistence type="predicted"/>
<name>A0A9W8EF31_9FUNG</name>
<sequence>GSKKLTLVEIATTAHTTADDYIQVTMIAQDLDFSRHKLNMYVTAVPFGKYAHTGRLQTELRVSVAGNFGSKNVDFKAGRKMKAVDLAVPLIGYPRMYPFDDYETALDIMLTDSSLSSNDTDDGSDVDDTIPLRLQFYGTIQSLNLHPKLTTYAEAPNVVLMGLAITRSRISLVFSIFIMIVMWAMALTVTVLSFQILVNRRQVGDPLITVGATMLFALPALRNSQPGIPTLGCASDILSFFWCLFMIAAAAITNILTLVLRWKYRGPSWLDSKSLLSTGSNASSNRPMSSQSDATAITVRGSVAASDTIKPSATTSDQFNQLGRYRVSSFSSSITTHPHAVGQGSPARRGRYESSDISDLYAIHQPSPYPERYYLRH</sequence>
<feature type="non-terminal residue" evidence="2">
    <location>
        <position position="377"/>
    </location>
</feature>
<reference evidence="2" key="1">
    <citation type="submission" date="2022-07" db="EMBL/GenBank/DDBJ databases">
        <title>Phylogenomic reconstructions and comparative analyses of Kickxellomycotina fungi.</title>
        <authorList>
            <person name="Reynolds N.K."/>
            <person name="Stajich J.E."/>
            <person name="Barry K."/>
            <person name="Grigoriev I.V."/>
            <person name="Crous P."/>
            <person name="Smith M.E."/>
        </authorList>
    </citation>
    <scope>NUCLEOTIDE SEQUENCE</scope>
    <source>
        <strain evidence="2">RSA 567</strain>
    </source>
</reference>
<feature type="transmembrane region" description="Helical" evidence="1">
    <location>
        <begin position="237"/>
        <end position="260"/>
    </location>
</feature>
<evidence type="ECO:0000313" key="2">
    <source>
        <dbReference type="EMBL" id="KAJ1983332.1"/>
    </source>
</evidence>
<dbReference type="Proteomes" id="UP001151582">
    <property type="component" value="Unassembled WGS sequence"/>
</dbReference>
<dbReference type="EMBL" id="JANBQB010000060">
    <property type="protein sequence ID" value="KAJ1983332.1"/>
    <property type="molecule type" value="Genomic_DNA"/>
</dbReference>
<comment type="caution">
    <text evidence="2">The sequence shown here is derived from an EMBL/GenBank/DDBJ whole genome shotgun (WGS) entry which is preliminary data.</text>
</comment>
<dbReference type="Pfam" id="PF14494">
    <property type="entry name" value="DUF4436"/>
    <property type="match status" value="1"/>
</dbReference>
<dbReference type="OrthoDB" id="2117972at2759"/>
<accession>A0A9W8EF31</accession>
<keyword evidence="3" id="KW-1185">Reference proteome</keyword>
<protein>
    <submittedName>
        <fullName evidence="2">Uncharacterized protein</fullName>
    </submittedName>
</protein>
<evidence type="ECO:0000313" key="3">
    <source>
        <dbReference type="Proteomes" id="UP001151582"/>
    </source>
</evidence>
<keyword evidence="1" id="KW-0472">Membrane</keyword>
<evidence type="ECO:0000256" key="1">
    <source>
        <dbReference type="SAM" id="Phobius"/>
    </source>
</evidence>
<gene>
    <name evidence="2" type="ORF">H4R34_001355</name>
</gene>
<dbReference type="InterPro" id="IPR027948">
    <property type="entry name" value="DUF4436"/>
</dbReference>